<keyword evidence="8" id="KW-1185">Reference proteome</keyword>
<keyword evidence="3 5" id="KW-0238">DNA-binding</keyword>
<dbReference type="RefSeq" id="WP_106154809.1">
    <property type="nucleotide sequence ID" value="NZ_PVTS01000032.1"/>
</dbReference>
<protein>
    <submittedName>
        <fullName evidence="7">TetR family transcriptional regulator</fullName>
    </submittedName>
</protein>
<organism evidence="7 8">
    <name type="scientific">Marinilabilia salmonicolor</name>
    <dbReference type="NCBI Taxonomy" id="989"/>
    <lineage>
        <taxon>Bacteria</taxon>
        <taxon>Pseudomonadati</taxon>
        <taxon>Bacteroidota</taxon>
        <taxon>Bacteroidia</taxon>
        <taxon>Marinilabiliales</taxon>
        <taxon>Marinilabiliaceae</taxon>
        <taxon>Marinilabilia</taxon>
    </lineage>
</organism>
<dbReference type="PROSITE" id="PS50977">
    <property type="entry name" value="HTH_TETR_2"/>
    <property type="match status" value="1"/>
</dbReference>
<accession>A0A2T0WNQ7</accession>
<dbReference type="OrthoDB" id="9789566at2"/>
<comment type="caution">
    <text evidence="7">The sequence shown here is derived from an EMBL/GenBank/DDBJ whole genome shotgun (WGS) entry which is preliminary data.</text>
</comment>
<keyword evidence="1" id="KW-0678">Repressor</keyword>
<dbReference type="SUPFAM" id="SSF46689">
    <property type="entry name" value="Homeodomain-like"/>
    <property type="match status" value="1"/>
</dbReference>
<evidence type="ECO:0000256" key="3">
    <source>
        <dbReference type="ARBA" id="ARBA00023125"/>
    </source>
</evidence>
<keyword evidence="4" id="KW-0804">Transcription</keyword>
<evidence type="ECO:0000313" key="8">
    <source>
        <dbReference type="Proteomes" id="UP000252733"/>
    </source>
</evidence>
<proteinExistence type="predicted"/>
<evidence type="ECO:0000256" key="5">
    <source>
        <dbReference type="PROSITE-ProRule" id="PRU00335"/>
    </source>
</evidence>
<dbReference type="PANTHER" id="PTHR30055">
    <property type="entry name" value="HTH-TYPE TRANSCRIPTIONAL REGULATOR RUTR"/>
    <property type="match status" value="1"/>
</dbReference>
<name>A0A2T0WNQ7_9BACT</name>
<dbReference type="Pfam" id="PF00440">
    <property type="entry name" value="TetR_N"/>
    <property type="match status" value="1"/>
</dbReference>
<dbReference type="Gene3D" id="1.10.10.60">
    <property type="entry name" value="Homeodomain-like"/>
    <property type="match status" value="1"/>
</dbReference>
<evidence type="ECO:0000256" key="1">
    <source>
        <dbReference type="ARBA" id="ARBA00022491"/>
    </source>
</evidence>
<reference evidence="7 8" key="1">
    <citation type="submission" date="2018-07" db="EMBL/GenBank/DDBJ databases">
        <title>Freshwater and sediment microbial communities from various areas in North America, analyzing microbe dynamics in response to fracking.</title>
        <authorList>
            <person name="Lamendella R."/>
        </authorList>
    </citation>
    <scope>NUCLEOTIDE SEQUENCE [LARGE SCALE GENOMIC DNA]</scope>
    <source>
        <strain evidence="7 8">160A</strain>
    </source>
</reference>
<dbReference type="InterPro" id="IPR001647">
    <property type="entry name" value="HTH_TetR"/>
</dbReference>
<feature type="domain" description="HTH tetR-type" evidence="6">
    <location>
        <begin position="4"/>
        <end position="64"/>
    </location>
</feature>
<evidence type="ECO:0000256" key="2">
    <source>
        <dbReference type="ARBA" id="ARBA00023015"/>
    </source>
</evidence>
<dbReference type="GO" id="GO:0003700">
    <property type="term" value="F:DNA-binding transcription factor activity"/>
    <property type="evidence" value="ECO:0007669"/>
    <property type="project" value="TreeGrafter"/>
</dbReference>
<dbReference type="PANTHER" id="PTHR30055:SF175">
    <property type="entry name" value="HTH-TYPE TRANSCRIPTIONAL REPRESSOR KSTR2"/>
    <property type="match status" value="1"/>
</dbReference>
<dbReference type="InterPro" id="IPR009057">
    <property type="entry name" value="Homeodomain-like_sf"/>
</dbReference>
<dbReference type="PRINTS" id="PR00455">
    <property type="entry name" value="HTHTETR"/>
</dbReference>
<dbReference type="EMBL" id="QPIZ01000070">
    <property type="protein sequence ID" value="RCW19865.1"/>
    <property type="molecule type" value="Genomic_DNA"/>
</dbReference>
<dbReference type="AlphaFoldDB" id="A0A2T0WNQ7"/>
<evidence type="ECO:0000256" key="4">
    <source>
        <dbReference type="ARBA" id="ARBA00023163"/>
    </source>
</evidence>
<dbReference type="GO" id="GO:0000976">
    <property type="term" value="F:transcription cis-regulatory region binding"/>
    <property type="evidence" value="ECO:0007669"/>
    <property type="project" value="TreeGrafter"/>
</dbReference>
<keyword evidence="2" id="KW-0805">Transcription regulation</keyword>
<evidence type="ECO:0000259" key="6">
    <source>
        <dbReference type="PROSITE" id="PS50977"/>
    </source>
</evidence>
<dbReference type="Proteomes" id="UP000252733">
    <property type="component" value="Unassembled WGS sequence"/>
</dbReference>
<gene>
    <name evidence="7" type="ORF">DFO77_1702</name>
</gene>
<evidence type="ECO:0000313" key="7">
    <source>
        <dbReference type="EMBL" id="RCW19865.1"/>
    </source>
</evidence>
<dbReference type="InterPro" id="IPR050109">
    <property type="entry name" value="HTH-type_TetR-like_transc_reg"/>
</dbReference>
<dbReference type="FunFam" id="1.10.10.60:FF:000141">
    <property type="entry name" value="TetR family transcriptional regulator"/>
    <property type="match status" value="1"/>
</dbReference>
<dbReference type="Gene3D" id="1.10.357.10">
    <property type="entry name" value="Tetracycline Repressor, domain 2"/>
    <property type="match status" value="1"/>
</dbReference>
<feature type="DNA-binding region" description="H-T-H motif" evidence="5">
    <location>
        <begin position="27"/>
        <end position="46"/>
    </location>
</feature>
<sequence>MSIDNTKESILSVANKLFSRFGFHKTSMDEIAKIARKAKGSLYYHFASKEDLFREVVSIEMINLKNQLSFIVNNPDLTSTEKVKKYLVKRMEILNSAANYHETLKADFFEHFHFIDDLRTELDAWEKENLKKLILQGVERGEFAIIGDIDVLLDVFIMVIKGLEIPFFLQNKYVKYAPHFEGLIGILTKGLSR</sequence>